<feature type="region of interest" description="Disordered" evidence="7">
    <location>
        <begin position="15"/>
        <end position="42"/>
    </location>
</feature>
<sequence>MDTDSSSFASILANVAKLREKENGPVEDKQQPTEDDMPVPVRERPKSTFDRVIDGPNLLPAQNEASVRVRPTRDAPQVIIRGSNDEDKRVDSAKYTTLKKQTFSSIQVNQNQTGNPLLQSLKQVSYEFNAKVKDVDYLINSHCVVIFLSLRYHKLHPEYIYNKLKKISYNANNKRTNRILMTLVDIDNSDDAVRELNKVCLFNELNLVLAWSFSQCGDYLTFLKQCELNVGNQLIKGAAKTDSVTSDADYYQRVVDMMTSVKSINKTDSVNLISKFKNFKNLCENANEYNLEEVSGMGRNKIERLLKVINDPFIYR</sequence>
<evidence type="ECO:0000256" key="3">
    <source>
        <dbReference type="ARBA" id="ARBA00022763"/>
    </source>
</evidence>
<keyword evidence="10" id="KW-1185">Reference proteome</keyword>
<dbReference type="Proteomes" id="UP000769157">
    <property type="component" value="Unassembled WGS sequence"/>
</dbReference>
<dbReference type="PANTHER" id="PTHR12749">
    <property type="entry name" value="EXCISION REPAIR CROSS-COMPLEMENTING 1 ERCC1"/>
    <property type="match status" value="1"/>
</dbReference>
<comment type="subcellular location">
    <subcellularLocation>
        <location evidence="1">Nucleus</location>
    </subcellularLocation>
</comment>
<reference evidence="9" key="1">
    <citation type="journal article" date="2021" name="Open Biol.">
        <title>Shared evolutionary footprints suggest mitochondrial oxidative damage underlies multiple complex I losses in fungi.</title>
        <authorList>
            <person name="Schikora-Tamarit M.A."/>
            <person name="Marcet-Houben M."/>
            <person name="Nosek J."/>
            <person name="Gabaldon T."/>
        </authorList>
    </citation>
    <scope>NUCLEOTIDE SEQUENCE</scope>
    <source>
        <strain evidence="9">CBS6075</strain>
    </source>
</reference>
<organism evidence="9 10">
    <name type="scientific">Ogataea philodendri</name>
    <dbReference type="NCBI Taxonomy" id="1378263"/>
    <lineage>
        <taxon>Eukaryota</taxon>
        <taxon>Fungi</taxon>
        <taxon>Dikarya</taxon>
        <taxon>Ascomycota</taxon>
        <taxon>Saccharomycotina</taxon>
        <taxon>Pichiomycetes</taxon>
        <taxon>Pichiales</taxon>
        <taxon>Pichiaceae</taxon>
        <taxon>Ogataea</taxon>
    </lineage>
</organism>
<comment type="caution">
    <text evidence="9">The sequence shown here is derived from an EMBL/GenBank/DDBJ whole genome shotgun (WGS) entry which is preliminary data.</text>
</comment>
<dbReference type="GO" id="GO:0003684">
    <property type="term" value="F:damaged DNA binding"/>
    <property type="evidence" value="ECO:0007669"/>
    <property type="project" value="InterPro"/>
</dbReference>
<gene>
    <name evidence="9" type="ORF">OGAPHI_004525</name>
</gene>
<dbReference type="GO" id="GO:0006302">
    <property type="term" value="P:double-strand break repair"/>
    <property type="evidence" value="ECO:0007669"/>
    <property type="project" value="UniProtKB-ARBA"/>
</dbReference>
<evidence type="ECO:0000256" key="1">
    <source>
        <dbReference type="ARBA" id="ARBA00004123"/>
    </source>
</evidence>
<evidence type="ECO:0000256" key="2">
    <source>
        <dbReference type="ARBA" id="ARBA00008283"/>
    </source>
</evidence>
<dbReference type="GO" id="GO:0003697">
    <property type="term" value="F:single-stranded DNA binding"/>
    <property type="evidence" value="ECO:0007669"/>
    <property type="project" value="TreeGrafter"/>
</dbReference>
<dbReference type="PANTHER" id="PTHR12749:SF0">
    <property type="entry name" value="DNA EXCISION REPAIR PROTEIN ERCC-1"/>
    <property type="match status" value="1"/>
</dbReference>
<evidence type="ECO:0000256" key="6">
    <source>
        <dbReference type="ARBA" id="ARBA00023242"/>
    </source>
</evidence>
<dbReference type="OrthoDB" id="10262814at2759"/>
<dbReference type="Pfam" id="PF03834">
    <property type="entry name" value="Rad10"/>
    <property type="match status" value="1"/>
</dbReference>
<keyword evidence="3" id="KW-0227">DNA damage</keyword>
<dbReference type="RefSeq" id="XP_046061540.1">
    <property type="nucleotide sequence ID" value="XM_046205613.1"/>
</dbReference>
<keyword evidence="5" id="KW-0234">DNA repair</keyword>
<dbReference type="GO" id="GO:0070914">
    <property type="term" value="P:UV-damage excision repair"/>
    <property type="evidence" value="ECO:0007669"/>
    <property type="project" value="TreeGrafter"/>
</dbReference>
<dbReference type="InterPro" id="IPR047260">
    <property type="entry name" value="ERCC1-like_central_dom"/>
</dbReference>
<dbReference type="InterPro" id="IPR004579">
    <property type="entry name" value="ERCC1/RAD10/SWI10"/>
</dbReference>
<dbReference type="Gene3D" id="3.40.50.10130">
    <property type="match status" value="1"/>
</dbReference>
<proteinExistence type="inferred from homology"/>
<evidence type="ECO:0000313" key="10">
    <source>
        <dbReference type="Proteomes" id="UP000769157"/>
    </source>
</evidence>
<dbReference type="CDD" id="cd22325">
    <property type="entry name" value="ERCC1_C-like"/>
    <property type="match status" value="1"/>
</dbReference>
<dbReference type="SUPFAM" id="SSF52980">
    <property type="entry name" value="Restriction endonuclease-like"/>
    <property type="match status" value="1"/>
</dbReference>
<dbReference type="GO" id="GO:0000110">
    <property type="term" value="C:nucleotide-excision repair factor 1 complex"/>
    <property type="evidence" value="ECO:0007669"/>
    <property type="project" value="TreeGrafter"/>
</dbReference>
<dbReference type="AlphaFoldDB" id="A0A9P8T5V6"/>
<evidence type="ECO:0000256" key="7">
    <source>
        <dbReference type="SAM" id="MobiDB-lite"/>
    </source>
</evidence>
<accession>A0A9P8T5V6</accession>
<dbReference type="InterPro" id="IPR011335">
    <property type="entry name" value="Restrct_endonuc-II-like"/>
</dbReference>
<dbReference type="InterPro" id="IPR010994">
    <property type="entry name" value="RuvA_2-like"/>
</dbReference>
<dbReference type="Gene3D" id="1.10.150.20">
    <property type="entry name" value="5' to 3' exonuclease, C-terminal subdomain"/>
    <property type="match status" value="1"/>
</dbReference>
<dbReference type="EMBL" id="JAEUBE010000295">
    <property type="protein sequence ID" value="KAH3666336.1"/>
    <property type="molecule type" value="Genomic_DNA"/>
</dbReference>
<keyword evidence="6" id="KW-0539">Nucleus</keyword>
<dbReference type="GeneID" id="70236490"/>
<evidence type="ECO:0000259" key="8">
    <source>
        <dbReference type="Pfam" id="PF03834"/>
    </source>
</evidence>
<name>A0A9P8T5V6_9ASCO</name>
<dbReference type="NCBIfam" id="TIGR00597">
    <property type="entry name" value="rad10"/>
    <property type="match status" value="1"/>
</dbReference>
<dbReference type="GO" id="GO:0006312">
    <property type="term" value="P:mitotic recombination"/>
    <property type="evidence" value="ECO:0007669"/>
    <property type="project" value="TreeGrafter"/>
</dbReference>
<dbReference type="GO" id="GO:0070522">
    <property type="term" value="C:ERCC4-ERCC1 complex"/>
    <property type="evidence" value="ECO:0007669"/>
    <property type="project" value="TreeGrafter"/>
</dbReference>
<protein>
    <recommendedName>
        <fullName evidence="8">ERCC1-like central domain-containing protein</fullName>
    </recommendedName>
</protein>
<feature type="compositionally biased region" description="Basic and acidic residues" evidence="7">
    <location>
        <begin position="17"/>
        <end position="32"/>
    </location>
</feature>
<dbReference type="SUPFAM" id="SSF47781">
    <property type="entry name" value="RuvA domain 2-like"/>
    <property type="match status" value="1"/>
</dbReference>
<comment type="similarity">
    <text evidence="2">Belongs to the ERCC1/RAD10/SWI10 family.</text>
</comment>
<evidence type="ECO:0000256" key="4">
    <source>
        <dbReference type="ARBA" id="ARBA00023125"/>
    </source>
</evidence>
<reference evidence="9" key="2">
    <citation type="submission" date="2021-01" db="EMBL/GenBank/DDBJ databases">
        <authorList>
            <person name="Schikora-Tamarit M.A."/>
        </authorList>
    </citation>
    <scope>NUCLEOTIDE SEQUENCE</scope>
    <source>
        <strain evidence="9">CBS6075</strain>
    </source>
</reference>
<evidence type="ECO:0000256" key="5">
    <source>
        <dbReference type="ARBA" id="ARBA00023204"/>
    </source>
</evidence>
<evidence type="ECO:0000313" key="9">
    <source>
        <dbReference type="EMBL" id="KAH3666336.1"/>
    </source>
</evidence>
<feature type="domain" description="ERCC1-like central" evidence="8">
    <location>
        <begin position="105"/>
        <end position="224"/>
    </location>
</feature>
<keyword evidence="4" id="KW-0238">DNA-binding</keyword>